<evidence type="ECO:0000313" key="2">
    <source>
        <dbReference type="Proteomes" id="UP000007509"/>
    </source>
</evidence>
<sequence>MKNIFFIFSSIICINCSNNESTKKNSNVDYSFDNILGYQDTLFIKSRFADCGEWGGHNELIKIYSFENKMKLTYTTYKIDCGVRDKSGSITQVENSIKNKFLSHDDKSSLMKYINNLMKYKFIRNEFGNSGNTFSIEDSKGQLKLSQYGNNGSLLTNYNDLMKNLGFPNVIVKNN</sequence>
<dbReference type="PATRIC" id="fig|1144316.3.peg.3868"/>
<comment type="caution">
    <text evidence="1">The sequence shown here is derived from an EMBL/GenBank/DDBJ whole genome shotgun (WGS) entry which is preliminary data.</text>
</comment>
<dbReference type="EMBL" id="AKJY01000106">
    <property type="protein sequence ID" value="EJL68098.1"/>
    <property type="molecule type" value="Genomic_DNA"/>
</dbReference>
<dbReference type="Proteomes" id="UP000007509">
    <property type="component" value="Unassembled WGS sequence"/>
</dbReference>
<accession>J2K4D2</accession>
<keyword evidence="2" id="KW-1185">Reference proteome</keyword>
<gene>
    <name evidence="1" type="ORF">PMI13_03853</name>
</gene>
<protein>
    <submittedName>
        <fullName evidence="1">Uncharacterized protein</fullName>
    </submittedName>
</protein>
<dbReference type="RefSeq" id="WP_007846725.1">
    <property type="nucleotide sequence ID" value="NZ_AKJY01000106.1"/>
</dbReference>
<name>J2K4D2_9FLAO</name>
<organism evidence="1 2">
    <name type="scientific">Chryseobacterium populi</name>
    <dbReference type="NCBI Taxonomy" id="1144316"/>
    <lineage>
        <taxon>Bacteria</taxon>
        <taxon>Pseudomonadati</taxon>
        <taxon>Bacteroidota</taxon>
        <taxon>Flavobacteriia</taxon>
        <taxon>Flavobacteriales</taxon>
        <taxon>Weeksellaceae</taxon>
        <taxon>Chryseobacterium group</taxon>
        <taxon>Chryseobacterium</taxon>
    </lineage>
</organism>
<proteinExistence type="predicted"/>
<evidence type="ECO:0000313" key="1">
    <source>
        <dbReference type="EMBL" id="EJL68098.1"/>
    </source>
</evidence>
<dbReference type="OrthoDB" id="881550at2"/>
<reference evidence="1 2" key="1">
    <citation type="journal article" date="2012" name="J. Bacteriol.">
        <title>Twenty-one genome sequences from Pseudomonas species and 19 genome sequences from diverse bacteria isolated from the rhizosphere and endosphere of Populus deltoides.</title>
        <authorList>
            <person name="Brown S.D."/>
            <person name="Utturkar S.M."/>
            <person name="Klingeman D.M."/>
            <person name="Johnson C.M."/>
            <person name="Martin S.L."/>
            <person name="Land M.L."/>
            <person name="Lu T.Y."/>
            <person name="Schadt C.W."/>
            <person name="Doktycz M.J."/>
            <person name="Pelletier D.A."/>
        </authorList>
    </citation>
    <scope>NUCLEOTIDE SEQUENCE [LARGE SCALE GENOMIC DNA]</scope>
    <source>
        <strain evidence="1 2">CF314</strain>
    </source>
</reference>
<dbReference type="AlphaFoldDB" id="J2K4D2"/>